<comment type="caution">
    <text evidence="2">The sequence shown here is derived from an EMBL/GenBank/DDBJ whole genome shotgun (WGS) entry which is preliminary data.</text>
</comment>
<reference evidence="2 3" key="1">
    <citation type="submission" date="2022-10" db="EMBL/GenBank/DDBJ databases">
        <title>Luteolibacter flavescens strain MCCC 1K03193, whole genome shotgun sequencing project.</title>
        <authorList>
            <person name="Zhao G."/>
            <person name="Shen L."/>
        </authorList>
    </citation>
    <scope>NUCLEOTIDE SEQUENCE [LARGE SCALE GENOMIC DNA]</scope>
    <source>
        <strain evidence="2 3">MCCC 1K03193</strain>
    </source>
</reference>
<protein>
    <submittedName>
        <fullName evidence="2">Metal-sensitive transcriptional regulator</fullName>
    </submittedName>
</protein>
<dbReference type="PANTHER" id="PTHR33677:SF3">
    <property type="entry name" value="COPPER-SENSING TRANSCRIPTIONAL REPRESSOR RICR"/>
    <property type="match status" value="1"/>
</dbReference>
<accession>A0ABT3FJV4</accession>
<gene>
    <name evidence="2" type="ORF">OKA04_03885</name>
</gene>
<dbReference type="Gene3D" id="1.20.58.1000">
    <property type="entry name" value="Metal-sensitive repressor, helix protomer"/>
    <property type="match status" value="1"/>
</dbReference>
<dbReference type="CDD" id="cd10148">
    <property type="entry name" value="CsoR-like_DUF156"/>
    <property type="match status" value="1"/>
</dbReference>
<organism evidence="2 3">
    <name type="scientific">Luteolibacter flavescens</name>
    <dbReference type="NCBI Taxonomy" id="1859460"/>
    <lineage>
        <taxon>Bacteria</taxon>
        <taxon>Pseudomonadati</taxon>
        <taxon>Verrucomicrobiota</taxon>
        <taxon>Verrucomicrobiia</taxon>
        <taxon>Verrucomicrobiales</taxon>
        <taxon>Verrucomicrobiaceae</taxon>
        <taxon>Luteolibacter</taxon>
    </lineage>
</organism>
<dbReference type="RefSeq" id="WP_264499815.1">
    <property type="nucleotide sequence ID" value="NZ_JAPDDS010000002.1"/>
</dbReference>
<dbReference type="InterPro" id="IPR003735">
    <property type="entry name" value="Metal_Tscrpt_repr"/>
</dbReference>
<proteinExistence type="inferred from homology"/>
<sequence length="91" mass="10271">MDRDCCQTKPLLGRVNRIAGQVQGIGRMIEENRDCPEILHTISAVHAALRALEAKLLEDHVTHCVTEAASDPKQLDRRLEELVALYKRRLA</sequence>
<evidence type="ECO:0000313" key="3">
    <source>
        <dbReference type="Proteomes" id="UP001207930"/>
    </source>
</evidence>
<dbReference type="Pfam" id="PF02583">
    <property type="entry name" value="Trns_repr_metal"/>
    <property type="match status" value="1"/>
</dbReference>
<dbReference type="InterPro" id="IPR038390">
    <property type="entry name" value="Metal_Tscrpt_repr_sf"/>
</dbReference>
<dbReference type="EMBL" id="JAPDDS010000002">
    <property type="protein sequence ID" value="MCW1883853.1"/>
    <property type="molecule type" value="Genomic_DNA"/>
</dbReference>
<dbReference type="PANTHER" id="PTHR33677">
    <property type="entry name" value="TRANSCRIPTIONAL REPRESSOR FRMR-RELATED"/>
    <property type="match status" value="1"/>
</dbReference>
<evidence type="ECO:0000313" key="2">
    <source>
        <dbReference type="EMBL" id="MCW1883853.1"/>
    </source>
</evidence>
<keyword evidence="3" id="KW-1185">Reference proteome</keyword>
<name>A0ABT3FJV4_9BACT</name>
<evidence type="ECO:0000256" key="1">
    <source>
        <dbReference type="ARBA" id="ARBA00005260"/>
    </source>
</evidence>
<comment type="similarity">
    <text evidence="1">Belongs to the FrmR/RcnR family.</text>
</comment>
<dbReference type="Proteomes" id="UP001207930">
    <property type="component" value="Unassembled WGS sequence"/>
</dbReference>